<keyword evidence="1 5" id="KW-0808">Transferase</keyword>
<dbReference type="SUPFAM" id="SSF55729">
    <property type="entry name" value="Acyl-CoA N-acyltransferases (Nat)"/>
    <property type="match status" value="1"/>
</dbReference>
<dbReference type="GO" id="GO:0008080">
    <property type="term" value="F:N-acetyltransferase activity"/>
    <property type="evidence" value="ECO:0007669"/>
    <property type="project" value="InterPro"/>
</dbReference>
<dbReference type="CDD" id="cd04301">
    <property type="entry name" value="NAT_SF"/>
    <property type="match status" value="1"/>
</dbReference>
<dbReference type="Gene3D" id="3.40.630.30">
    <property type="match status" value="1"/>
</dbReference>
<dbReference type="InterPro" id="IPR051556">
    <property type="entry name" value="N-term/lysine_N-AcTrnsfr"/>
</dbReference>
<proteinExistence type="predicted"/>
<evidence type="ECO:0000259" key="4">
    <source>
        <dbReference type="PROSITE" id="PS51186"/>
    </source>
</evidence>
<reference evidence="5 6" key="1">
    <citation type="submission" date="2017-06" db="EMBL/GenBank/DDBJ databases">
        <authorList>
            <person name="Kim H.J."/>
            <person name="Triplett B.A."/>
        </authorList>
    </citation>
    <scope>NUCLEOTIDE SEQUENCE [LARGE SCALE GENOMIC DNA]</scope>
    <source>
        <strain evidence="5 6">DSM 45207</strain>
    </source>
</reference>
<dbReference type="RefSeq" id="WP_089300140.1">
    <property type="nucleotide sequence ID" value="NZ_FZNW01000004.1"/>
</dbReference>
<organism evidence="5 6">
    <name type="scientific">Haloechinothrix alba</name>
    <dbReference type="NCBI Taxonomy" id="664784"/>
    <lineage>
        <taxon>Bacteria</taxon>
        <taxon>Bacillati</taxon>
        <taxon>Actinomycetota</taxon>
        <taxon>Actinomycetes</taxon>
        <taxon>Pseudonocardiales</taxon>
        <taxon>Pseudonocardiaceae</taxon>
        <taxon>Haloechinothrix</taxon>
    </lineage>
</organism>
<keyword evidence="2" id="KW-0012">Acyltransferase</keyword>
<dbReference type="Proteomes" id="UP000198348">
    <property type="component" value="Unassembled WGS sequence"/>
</dbReference>
<name>A0A238VSX2_9PSEU</name>
<dbReference type="OrthoDB" id="529907at2"/>
<keyword evidence="6" id="KW-1185">Reference proteome</keyword>
<dbReference type="NCBIfam" id="TIGR01575">
    <property type="entry name" value="rimI"/>
    <property type="match status" value="1"/>
</dbReference>
<dbReference type="InterPro" id="IPR006464">
    <property type="entry name" value="AcTrfase_RimI/Ard1"/>
</dbReference>
<dbReference type="AlphaFoldDB" id="A0A238VSX2"/>
<dbReference type="Pfam" id="PF00583">
    <property type="entry name" value="Acetyltransf_1"/>
    <property type="match status" value="1"/>
</dbReference>
<evidence type="ECO:0000256" key="1">
    <source>
        <dbReference type="ARBA" id="ARBA00022679"/>
    </source>
</evidence>
<evidence type="ECO:0000313" key="5">
    <source>
        <dbReference type="EMBL" id="SNR37281.1"/>
    </source>
</evidence>
<feature type="compositionally biased region" description="Low complexity" evidence="3">
    <location>
        <begin position="161"/>
        <end position="176"/>
    </location>
</feature>
<accession>A0A238VSX2</accession>
<gene>
    <name evidence="5" type="ORF">SAMN06265360_10413</name>
</gene>
<dbReference type="EMBL" id="FZNW01000004">
    <property type="protein sequence ID" value="SNR37281.1"/>
    <property type="molecule type" value="Genomic_DNA"/>
</dbReference>
<dbReference type="InterPro" id="IPR016181">
    <property type="entry name" value="Acyl_CoA_acyltransferase"/>
</dbReference>
<evidence type="ECO:0000256" key="3">
    <source>
        <dbReference type="SAM" id="MobiDB-lite"/>
    </source>
</evidence>
<dbReference type="PANTHER" id="PTHR42919:SF8">
    <property type="entry name" value="N-ALPHA-ACETYLTRANSFERASE 50"/>
    <property type="match status" value="1"/>
</dbReference>
<protein>
    <submittedName>
        <fullName evidence="5">Ribosomal-protein-alanine N-acetyltransferase</fullName>
    </submittedName>
</protein>
<dbReference type="PROSITE" id="PS51186">
    <property type="entry name" value="GNAT"/>
    <property type="match status" value="1"/>
</dbReference>
<sequence length="176" mass="18461">MTAAPEPSWAEPTLARLRRADAARCAEIEQELFLADSPWSAKAFRAELDSGAYYLGAYDTDGALIGYAGLAIVGRRGEYEAEVHTIGVAAGAQGRGVGRALLDGLLARADAFDAAVFLEVRTDNEAAIALYTSVGFRTVGLRESYYQPSGADAYTMRRPAASESGGAASRGSEGSS</sequence>
<dbReference type="PANTHER" id="PTHR42919">
    <property type="entry name" value="N-ALPHA-ACETYLTRANSFERASE"/>
    <property type="match status" value="1"/>
</dbReference>
<evidence type="ECO:0000313" key="6">
    <source>
        <dbReference type="Proteomes" id="UP000198348"/>
    </source>
</evidence>
<dbReference type="InterPro" id="IPR000182">
    <property type="entry name" value="GNAT_dom"/>
</dbReference>
<feature type="region of interest" description="Disordered" evidence="3">
    <location>
        <begin position="156"/>
        <end position="176"/>
    </location>
</feature>
<evidence type="ECO:0000256" key="2">
    <source>
        <dbReference type="ARBA" id="ARBA00023315"/>
    </source>
</evidence>
<feature type="domain" description="N-acetyltransferase" evidence="4">
    <location>
        <begin position="12"/>
        <end position="161"/>
    </location>
</feature>